<sequence length="693" mass="77823">MIRKSNESDRRVFTFPAVQPSENISLLTLLTSLIALSQKISNHRSQFFASNKRNARKAITIIEGLQVFLEEIRDQEWSLPNSVILSFSELHLTYQKLQFLLEDCTLEGAQLWMLMESDRVATKCRVLSRSIATALDVFPLSSVPISVEVNEQVELLMKQARKARFELEPDDEQVMMVVFSVLNQFQNRITPTESDLKWILAHIGLRRWSECNKVLKFLDSEIGFECLNEEKRKMTFLGSLIGFMSYYRCVVYNVVDDEDYDPKSNRRESCSNIIDSEILGCLNPDDFRCPISLEFMTDPVTIETGHSYDRSSILKWFRSGSPTCPKTGKSLTSLELVPNLVLRRLIHQYCSENGVLIADPARDARRNWDISRTAQPRSLAPEEAMKMVANFLSYRLETGTMEERNKVAYEIRLLTKTSIFNRSCLVEAKAIPHFLQLFLSKDSSTQENAITALLNLSKHPKGRAIIVENWGLELIVGVLNKGLKIEARQHAAATLFYLASNEEFRRLIGEQPEAIPSLIKLIKDGSDRAKKNGLVAIFGLSMQPENHMRLLAAGAIPMLVKMLKSCDRQDLVTDSLAVLATLAARIDGTIEVLRCGALPLVVGVMSSLTSRMGKEYCVSLLLSLSINGGADVVAILGKSSSLMRSLYWILGEGTAQASKKASALIRVLQDFSEGRSSGFKPSVLPQEQVAHVW</sequence>
<evidence type="ECO:0000313" key="1">
    <source>
        <dbReference type="EMBL" id="KAI4345307.1"/>
    </source>
</evidence>
<evidence type="ECO:0000313" key="2">
    <source>
        <dbReference type="Proteomes" id="UP000828941"/>
    </source>
</evidence>
<gene>
    <name evidence="1" type="ORF">L6164_012443</name>
</gene>
<comment type="caution">
    <text evidence="1">The sequence shown here is derived from an EMBL/GenBank/DDBJ whole genome shotgun (WGS) entry which is preliminary data.</text>
</comment>
<protein>
    <submittedName>
        <fullName evidence="1">Uncharacterized protein</fullName>
    </submittedName>
</protein>
<accession>A0ACB9P9Z0</accession>
<proteinExistence type="predicted"/>
<dbReference type="EMBL" id="CM039430">
    <property type="protein sequence ID" value="KAI4345307.1"/>
    <property type="molecule type" value="Genomic_DNA"/>
</dbReference>
<dbReference type="Proteomes" id="UP000828941">
    <property type="component" value="Chromosome 5"/>
</dbReference>
<name>A0ACB9P9Z0_BAUVA</name>
<reference evidence="1 2" key="1">
    <citation type="journal article" date="2022" name="DNA Res.">
        <title>Chromosomal-level genome assembly of the orchid tree Bauhinia variegata (Leguminosae; Cercidoideae) supports the allotetraploid origin hypothesis of Bauhinia.</title>
        <authorList>
            <person name="Zhong Y."/>
            <person name="Chen Y."/>
            <person name="Zheng D."/>
            <person name="Pang J."/>
            <person name="Liu Y."/>
            <person name="Luo S."/>
            <person name="Meng S."/>
            <person name="Qian L."/>
            <person name="Wei D."/>
            <person name="Dai S."/>
            <person name="Zhou R."/>
        </authorList>
    </citation>
    <scope>NUCLEOTIDE SEQUENCE [LARGE SCALE GENOMIC DNA]</scope>
    <source>
        <strain evidence="1">BV-YZ2020</strain>
    </source>
</reference>
<keyword evidence="2" id="KW-1185">Reference proteome</keyword>
<organism evidence="1 2">
    <name type="scientific">Bauhinia variegata</name>
    <name type="common">Purple orchid tree</name>
    <name type="synonym">Phanera variegata</name>
    <dbReference type="NCBI Taxonomy" id="167791"/>
    <lineage>
        <taxon>Eukaryota</taxon>
        <taxon>Viridiplantae</taxon>
        <taxon>Streptophyta</taxon>
        <taxon>Embryophyta</taxon>
        <taxon>Tracheophyta</taxon>
        <taxon>Spermatophyta</taxon>
        <taxon>Magnoliopsida</taxon>
        <taxon>eudicotyledons</taxon>
        <taxon>Gunneridae</taxon>
        <taxon>Pentapetalae</taxon>
        <taxon>rosids</taxon>
        <taxon>fabids</taxon>
        <taxon>Fabales</taxon>
        <taxon>Fabaceae</taxon>
        <taxon>Cercidoideae</taxon>
        <taxon>Cercideae</taxon>
        <taxon>Bauhiniinae</taxon>
        <taxon>Bauhinia</taxon>
    </lineage>
</organism>